<dbReference type="EMBL" id="MT144587">
    <property type="protein sequence ID" value="QJA55311.1"/>
    <property type="molecule type" value="Genomic_DNA"/>
</dbReference>
<dbReference type="AlphaFoldDB" id="A0A6H2A6P5"/>
<reference evidence="1" key="1">
    <citation type="submission" date="2020-03" db="EMBL/GenBank/DDBJ databases">
        <title>The deep terrestrial virosphere.</title>
        <authorList>
            <person name="Holmfeldt K."/>
            <person name="Nilsson E."/>
            <person name="Simone D."/>
            <person name="Lopez-Fernandez M."/>
            <person name="Wu X."/>
            <person name="de Brujin I."/>
            <person name="Lundin D."/>
            <person name="Andersson A."/>
            <person name="Bertilsson S."/>
            <person name="Dopson M."/>
        </authorList>
    </citation>
    <scope>NUCLEOTIDE SEQUENCE</scope>
    <source>
        <strain evidence="1">TM448A09726</strain>
    </source>
</reference>
<sequence length="88" mass="10786">MKKLKWTTSRPEFACVFATKKHDEYNIWRFCWETDESLTGVEYGYYLAWTTNEGDEWDEIEDCDFEEYLVLEILPTMEEVHKDRTDKW</sequence>
<gene>
    <name evidence="1" type="ORF">TM448A09726_0008</name>
</gene>
<accession>A0A6H2A6P5</accession>
<name>A0A6H2A6P5_9ZZZZ</name>
<protein>
    <submittedName>
        <fullName evidence="1">Uncharacterized protein</fullName>
    </submittedName>
</protein>
<organism evidence="1">
    <name type="scientific">viral metagenome</name>
    <dbReference type="NCBI Taxonomy" id="1070528"/>
    <lineage>
        <taxon>unclassified sequences</taxon>
        <taxon>metagenomes</taxon>
        <taxon>organismal metagenomes</taxon>
    </lineage>
</organism>
<proteinExistence type="predicted"/>
<evidence type="ECO:0000313" key="1">
    <source>
        <dbReference type="EMBL" id="QJA55311.1"/>
    </source>
</evidence>